<dbReference type="RefSeq" id="WP_369261304.1">
    <property type="nucleotide sequence ID" value="NZ_CP163440.1"/>
</dbReference>
<dbReference type="EMBL" id="CP163440">
    <property type="protein sequence ID" value="XDQ64719.1"/>
    <property type="molecule type" value="Genomic_DNA"/>
</dbReference>
<gene>
    <name evidence="1" type="ORF">AB5J50_30010</name>
</gene>
<evidence type="ECO:0000313" key="1">
    <source>
        <dbReference type="EMBL" id="XDQ64719.1"/>
    </source>
</evidence>
<dbReference type="AlphaFoldDB" id="A0AB39SBM9"/>
<dbReference type="Gene3D" id="2.50.20.20">
    <property type="match status" value="1"/>
</dbReference>
<name>A0AB39SBM9_9ACTN</name>
<dbReference type="SUPFAM" id="SSF89392">
    <property type="entry name" value="Prokaryotic lipoproteins and lipoprotein localization factors"/>
    <property type="match status" value="1"/>
</dbReference>
<accession>A0AB39SBM9</accession>
<protein>
    <submittedName>
        <fullName evidence="1">DUF1396 domain-containing protein</fullName>
    </submittedName>
</protein>
<proteinExistence type="predicted"/>
<organism evidence="1">
    <name type="scientific">Streptomyces sp. R35</name>
    <dbReference type="NCBI Taxonomy" id="3238630"/>
    <lineage>
        <taxon>Bacteria</taxon>
        <taxon>Bacillati</taxon>
        <taxon>Actinomycetota</taxon>
        <taxon>Actinomycetes</taxon>
        <taxon>Kitasatosporales</taxon>
        <taxon>Streptomycetaceae</taxon>
        <taxon>Streptomyces</taxon>
    </lineage>
</organism>
<reference evidence="1" key="1">
    <citation type="submission" date="2024-07" db="EMBL/GenBank/DDBJ databases">
        <authorList>
            <person name="Yu S.T."/>
        </authorList>
    </citation>
    <scope>NUCLEOTIDE SEQUENCE</scope>
    <source>
        <strain evidence="1">R35</strain>
    </source>
</reference>
<sequence length="289" mass="30728">MGFSVDAAVRRRAAGATLAVLVLGGGGVACTKSGAGESPKMSPAAAVARAAKNADDITSLHYRMSGRVPEEGRVGGEGALSLKPPVMSLRTAALDGPDKGKSVEMRLVDGVLYMGGGAEPVGGTDGKHWMKFDLSGHSRTSGGMTFDTTKWRDETGKNPAQEAGFLAGSKDVKKVGTEKVDGVRTTHYKGTVTLDAIRADLKTKDKAVRERREKNLKQYEEMGADKLTMDLWIGPDDHTKQFRVRAAADKGPFDVTMTFLDYNKPVTIKAPAAKDTVDLAKAMKDAQKG</sequence>
<dbReference type="InterPro" id="IPR029046">
    <property type="entry name" value="LolA/LolB/LppX"/>
</dbReference>